<dbReference type="RefSeq" id="WP_244885372.1">
    <property type="nucleotide sequence ID" value="NZ_CP136137.1"/>
</dbReference>
<keyword evidence="2" id="KW-1185">Reference proteome</keyword>
<organism evidence="1 2">
    <name type="scientific">Gordonia hydrophobica</name>
    <dbReference type="NCBI Taxonomy" id="40516"/>
    <lineage>
        <taxon>Bacteria</taxon>
        <taxon>Bacillati</taxon>
        <taxon>Actinomycetota</taxon>
        <taxon>Actinomycetes</taxon>
        <taxon>Mycobacteriales</taxon>
        <taxon>Gordoniaceae</taxon>
        <taxon>Gordonia</taxon>
    </lineage>
</organism>
<dbReference type="EMBL" id="CP136137">
    <property type="protein sequence ID" value="WYY07186.1"/>
    <property type="molecule type" value="Genomic_DNA"/>
</dbReference>
<gene>
    <name evidence="1" type="ORF">RVF87_19625</name>
</gene>
<dbReference type="Proteomes" id="UP001479933">
    <property type="component" value="Chromosome"/>
</dbReference>
<protein>
    <recommendedName>
        <fullName evidence="3">DUF5642 domain-containing protein</fullName>
    </recommendedName>
</protein>
<name>A0ABZ2U1K7_9ACTN</name>
<sequence>MATVAAVVLAVTACSVSGQPVRTPDLSGRAAPADAFPYGPGLPVQAPGVVSDITFRPLSKPNDPADCTPVAVDAATAQVRVGPGGPAGGTLTAMVVRAADSFDDFVAQAARCGQFALGGTVGTTVSTTVADDGVSGGGVQLERHLVMGPRTETSTPPTTAVTEFVAQRGDIRVYVQNRRSGLDALGGDELAATRALFDAARASAFPR</sequence>
<proteinExistence type="predicted"/>
<evidence type="ECO:0000313" key="1">
    <source>
        <dbReference type="EMBL" id="WYY07186.1"/>
    </source>
</evidence>
<reference evidence="1 2" key="1">
    <citation type="journal article" date="2023" name="Virus Evol.">
        <title>Computational host range prediction-The good, the bad, and the ugly.</title>
        <authorList>
            <person name="Howell A.A."/>
            <person name="Versoza C.J."/>
            <person name="Pfeifer S.P."/>
        </authorList>
    </citation>
    <scope>NUCLEOTIDE SEQUENCE [LARGE SCALE GENOMIC DNA]</scope>
    <source>
        <strain evidence="1 2">1610/1b</strain>
    </source>
</reference>
<accession>A0ABZ2U1K7</accession>
<evidence type="ECO:0000313" key="2">
    <source>
        <dbReference type="Proteomes" id="UP001479933"/>
    </source>
</evidence>
<evidence type="ECO:0008006" key="3">
    <source>
        <dbReference type="Google" id="ProtNLM"/>
    </source>
</evidence>